<dbReference type="SUPFAM" id="SSF53474">
    <property type="entry name" value="alpha/beta-Hydrolases"/>
    <property type="match status" value="1"/>
</dbReference>
<dbReference type="RefSeq" id="WP_378189877.1">
    <property type="nucleotide sequence ID" value="NZ_JBHMBK010000003.1"/>
</dbReference>
<evidence type="ECO:0000313" key="2">
    <source>
        <dbReference type="Proteomes" id="UP001589535"/>
    </source>
</evidence>
<protein>
    <submittedName>
        <fullName evidence="1">Uncharacterized protein</fullName>
    </submittedName>
</protein>
<dbReference type="Gene3D" id="3.40.50.1820">
    <property type="entry name" value="alpha/beta hydrolase"/>
    <property type="match status" value="1"/>
</dbReference>
<dbReference type="Proteomes" id="UP001589535">
    <property type="component" value="Unassembled WGS sequence"/>
</dbReference>
<keyword evidence="2" id="KW-1185">Reference proteome</keyword>
<organism evidence="1 2">
    <name type="scientific">Amycolatopsis plumensis</name>
    <dbReference type="NCBI Taxonomy" id="236508"/>
    <lineage>
        <taxon>Bacteria</taxon>
        <taxon>Bacillati</taxon>
        <taxon>Actinomycetota</taxon>
        <taxon>Actinomycetes</taxon>
        <taxon>Pseudonocardiales</taxon>
        <taxon>Pseudonocardiaceae</taxon>
        <taxon>Amycolatopsis</taxon>
    </lineage>
</organism>
<proteinExistence type="predicted"/>
<accession>A0ABV5TXS6</accession>
<reference evidence="1 2" key="1">
    <citation type="submission" date="2024-09" db="EMBL/GenBank/DDBJ databases">
        <authorList>
            <person name="Sun Q."/>
            <person name="Mori K."/>
        </authorList>
    </citation>
    <scope>NUCLEOTIDE SEQUENCE [LARGE SCALE GENOMIC DNA]</scope>
    <source>
        <strain evidence="1 2">JCM 13852</strain>
    </source>
</reference>
<gene>
    <name evidence="1" type="ORF">ACFFTO_05745</name>
</gene>
<name>A0ABV5TXS6_9PSEU</name>
<evidence type="ECO:0000313" key="1">
    <source>
        <dbReference type="EMBL" id="MFB9683681.1"/>
    </source>
</evidence>
<sequence length="265" mass="28298">MFDPRGLDVTCPAPAPLPGPLTMSAYEAYAAANAKFAADCPAARSRLGADQVARDMDVIRARLGERRLNYFGSSYGTVYEQEYAALFGARVGRMYLDSVLDHTRRDPAAWTRAGAETAEHNLVRMARWCAAEAGCALHGRDVIAVWDGLLATPDAPAIVAWAAARIGTDSSWPALLVDAVRAAARGQGLLDPQVTRRTLRRFAEPTGGRPVSPCRVGFGRAVPRRVVGFGRAVPRRVVGSGEKLCLALWPAPGKKLSSSDGQALG</sequence>
<comment type="caution">
    <text evidence="1">The sequence shown here is derived from an EMBL/GenBank/DDBJ whole genome shotgun (WGS) entry which is preliminary data.</text>
</comment>
<dbReference type="InterPro" id="IPR029058">
    <property type="entry name" value="AB_hydrolase_fold"/>
</dbReference>
<dbReference type="EMBL" id="JBHMBK010000003">
    <property type="protein sequence ID" value="MFB9683681.1"/>
    <property type="molecule type" value="Genomic_DNA"/>
</dbReference>